<sequence>MTELVRISLDNGGTVVAEVDRSDIPSDSVVLAAVEPGRAVAHVSRVLEGSLQSIRPAIAGLIDVLKDSGPDTVAVEFGIKLGGETGVILAKGTAEVTFKVNLEWRRSAGEAEAHAGETGEES</sequence>
<gene>
    <name evidence="2" type="ORF">ACFO60_39935</name>
</gene>
<dbReference type="EMBL" id="JBHSFP010000067">
    <property type="protein sequence ID" value="MFC4536980.1"/>
    <property type="molecule type" value="Genomic_DNA"/>
</dbReference>
<organism evidence="2 3">
    <name type="scientific">Sphaerisporangium dianthi</name>
    <dbReference type="NCBI Taxonomy" id="1436120"/>
    <lineage>
        <taxon>Bacteria</taxon>
        <taxon>Bacillati</taxon>
        <taxon>Actinomycetota</taxon>
        <taxon>Actinomycetes</taxon>
        <taxon>Streptosporangiales</taxon>
        <taxon>Streptosporangiaceae</taxon>
        <taxon>Sphaerisporangium</taxon>
    </lineage>
</organism>
<feature type="domain" description="Trypsin-co-occurring" evidence="1">
    <location>
        <begin position="8"/>
        <end position="106"/>
    </location>
</feature>
<protein>
    <submittedName>
        <fullName evidence="2">CU044_2847 family protein</fullName>
    </submittedName>
</protein>
<dbReference type="Pfam" id="PF19493">
    <property type="entry name" value="Trypco1"/>
    <property type="match status" value="1"/>
</dbReference>
<name>A0ABV9CVY0_9ACTN</name>
<keyword evidence="3" id="KW-1185">Reference proteome</keyword>
<dbReference type="InterPro" id="IPR045794">
    <property type="entry name" value="Trypco1"/>
</dbReference>
<accession>A0ABV9CVY0</accession>
<dbReference type="Proteomes" id="UP001596004">
    <property type="component" value="Unassembled WGS sequence"/>
</dbReference>
<comment type="caution">
    <text evidence="2">The sequence shown here is derived from an EMBL/GenBank/DDBJ whole genome shotgun (WGS) entry which is preliminary data.</text>
</comment>
<proteinExistence type="predicted"/>
<evidence type="ECO:0000313" key="3">
    <source>
        <dbReference type="Proteomes" id="UP001596004"/>
    </source>
</evidence>
<dbReference type="NCBIfam" id="NF041216">
    <property type="entry name" value="CU044_2847_fam"/>
    <property type="match status" value="1"/>
</dbReference>
<evidence type="ECO:0000259" key="1">
    <source>
        <dbReference type="Pfam" id="PF19493"/>
    </source>
</evidence>
<dbReference type="RefSeq" id="WP_380852458.1">
    <property type="nucleotide sequence ID" value="NZ_JBHSFP010000067.1"/>
</dbReference>
<reference evidence="3" key="1">
    <citation type="journal article" date="2019" name="Int. J. Syst. Evol. Microbiol.">
        <title>The Global Catalogue of Microorganisms (GCM) 10K type strain sequencing project: providing services to taxonomists for standard genome sequencing and annotation.</title>
        <authorList>
            <consortium name="The Broad Institute Genomics Platform"/>
            <consortium name="The Broad Institute Genome Sequencing Center for Infectious Disease"/>
            <person name="Wu L."/>
            <person name="Ma J."/>
        </authorList>
    </citation>
    <scope>NUCLEOTIDE SEQUENCE [LARGE SCALE GENOMIC DNA]</scope>
    <source>
        <strain evidence="3">CGMCC 4.7132</strain>
    </source>
</reference>
<evidence type="ECO:0000313" key="2">
    <source>
        <dbReference type="EMBL" id="MFC4536980.1"/>
    </source>
</evidence>